<dbReference type="PANTHER" id="PTHR35766:SF1">
    <property type="entry name" value="OS08G0543600 PROTEIN"/>
    <property type="match status" value="1"/>
</dbReference>
<reference evidence="4 5" key="1">
    <citation type="submission" date="2020-02" db="EMBL/GenBank/DDBJ databases">
        <authorList>
            <person name="Ma Q."/>
            <person name="Huang Y."/>
            <person name="Song X."/>
            <person name="Pei D."/>
        </authorList>
    </citation>
    <scope>NUCLEOTIDE SEQUENCE [LARGE SCALE GENOMIC DNA]</scope>
    <source>
        <strain evidence="4">Sxm20200214</strain>
        <tissue evidence="4">Leaf</tissue>
    </source>
</reference>
<evidence type="ECO:0000313" key="5">
    <source>
        <dbReference type="Proteomes" id="UP000886595"/>
    </source>
</evidence>
<dbReference type="PANTHER" id="PTHR35766">
    <property type="entry name" value="OS08G0543600 PROTEIN"/>
    <property type="match status" value="1"/>
</dbReference>
<feature type="domain" description="DUF7725" evidence="3">
    <location>
        <begin position="489"/>
        <end position="559"/>
    </location>
</feature>
<gene>
    <name evidence="4" type="ORF">Bca52824_022059</name>
</gene>
<evidence type="ECO:0000256" key="1">
    <source>
        <dbReference type="SAM" id="Coils"/>
    </source>
</evidence>
<dbReference type="InterPro" id="IPR056142">
    <property type="entry name" value="DUF7725"/>
</dbReference>
<dbReference type="Proteomes" id="UP000886595">
    <property type="component" value="Unassembled WGS sequence"/>
</dbReference>
<feature type="region of interest" description="Disordered" evidence="2">
    <location>
        <begin position="1"/>
        <end position="23"/>
    </location>
</feature>
<dbReference type="AlphaFoldDB" id="A0A8X7VFR5"/>
<dbReference type="OrthoDB" id="2020644at2759"/>
<accession>A0A8X7VFR5</accession>
<proteinExistence type="predicted"/>
<name>A0A8X7VFR5_BRACI</name>
<sequence length="618" mass="68199">MDTTASSAAASRGGGSLQSRKEWRAVSDSHNFGNATGYVNGREGGGGGGDLDFYSVTVDGSCSEGEILEQIRTLSRQKGELQQQEVELRAQIMAMEIQRSFESRSAEYEKAAAIMQEQLREKERSVREMERKLEEKDRELLAVKLDSEAAWAKEGLLREQNKELATLRRERDHSDAERSQNIHKLSELQEHFQEKERQYAELQEQNRIAQETVMYKDEQLREAQGWIARAQEMDALQSSTNHSLQAELRERTEQYNQLWLGCQRQFAEMERLHVHTVQQLELELANVKEGGGMKLNSNGDSHSQTFQNSGNQIQNIQAGQMAPLHSFVMHQQEILKPQGTSPPHIAQSVLLQQKAGSQLPMQNHVLSQGVHGLVSSNSKSDYQVHANGQSLGQGYQTSHGAQFGSTTPAYSVNEQIVESGNGSNTSENNFQDISSQFRDALRLDSNALNQKPEEDNGQVSPGEQNGAKSIVLETLVSSGNAERNLESALLDERSLLACIVRTIPAGGRIRISSTLPNRLAKMLAPLHWHDYKKKYGKLDDFVASHLELFGIEDDYIQVREGAQKMVAASASAAGSKVAASAAGSKVAASSSPNSMYVAMTPMARGGPKQGCSVARAIF</sequence>
<dbReference type="EMBL" id="JAAMPC010000005">
    <property type="protein sequence ID" value="KAG2310502.1"/>
    <property type="molecule type" value="Genomic_DNA"/>
</dbReference>
<protein>
    <recommendedName>
        <fullName evidence="3">DUF7725 domain-containing protein</fullName>
    </recommendedName>
</protein>
<keyword evidence="1" id="KW-0175">Coiled coil</keyword>
<evidence type="ECO:0000259" key="3">
    <source>
        <dbReference type="Pfam" id="PF24851"/>
    </source>
</evidence>
<evidence type="ECO:0000256" key="2">
    <source>
        <dbReference type="SAM" id="MobiDB-lite"/>
    </source>
</evidence>
<dbReference type="Pfam" id="PF24851">
    <property type="entry name" value="DUF7725"/>
    <property type="match status" value="1"/>
</dbReference>
<evidence type="ECO:0000313" key="4">
    <source>
        <dbReference type="EMBL" id="KAG2310502.1"/>
    </source>
</evidence>
<organism evidence="4 5">
    <name type="scientific">Brassica carinata</name>
    <name type="common">Ethiopian mustard</name>
    <name type="synonym">Abyssinian cabbage</name>
    <dbReference type="NCBI Taxonomy" id="52824"/>
    <lineage>
        <taxon>Eukaryota</taxon>
        <taxon>Viridiplantae</taxon>
        <taxon>Streptophyta</taxon>
        <taxon>Embryophyta</taxon>
        <taxon>Tracheophyta</taxon>
        <taxon>Spermatophyta</taxon>
        <taxon>Magnoliopsida</taxon>
        <taxon>eudicotyledons</taxon>
        <taxon>Gunneridae</taxon>
        <taxon>Pentapetalae</taxon>
        <taxon>rosids</taxon>
        <taxon>malvids</taxon>
        <taxon>Brassicales</taxon>
        <taxon>Brassicaceae</taxon>
        <taxon>Brassiceae</taxon>
        <taxon>Brassica</taxon>
    </lineage>
</organism>
<feature type="compositionally biased region" description="Low complexity" evidence="2">
    <location>
        <begin position="1"/>
        <end position="11"/>
    </location>
</feature>
<keyword evidence="5" id="KW-1185">Reference proteome</keyword>
<feature type="coiled-coil region" evidence="1">
    <location>
        <begin position="71"/>
        <end position="212"/>
    </location>
</feature>
<comment type="caution">
    <text evidence="4">The sequence shown here is derived from an EMBL/GenBank/DDBJ whole genome shotgun (WGS) entry which is preliminary data.</text>
</comment>